<evidence type="ECO:0000256" key="1">
    <source>
        <dbReference type="SAM" id="MobiDB-lite"/>
    </source>
</evidence>
<gene>
    <name evidence="3" type="ORF">CCMP2556_LOCUS35705</name>
</gene>
<feature type="region of interest" description="Disordered" evidence="1">
    <location>
        <begin position="1"/>
        <end position="66"/>
    </location>
</feature>
<dbReference type="EMBL" id="CAXAMN010022773">
    <property type="protein sequence ID" value="CAK9072569.1"/>
    <property type="molecule type" value="Genomic_DNA"/>
</dbReference>
<feature type="compositionally biased region" description="Low complexity" evidence="1">
    <location>
        <begin position="50"/>
        <end position="66"/>
    </location>
</feature>
<feature type="compositionally biased region" description="Basic and acidic residues" evidence="1">
    <location>
        <begin position="1"/>
        <end position="26"/>
    </location>
</feature>
<feature type="transmembrane region" description="Helical" evidence="2">
    <location>
        <begin position="168"/>
        <end position="189"/>
    </location>
</feature>
<keyword evidence="2" id="KW-1133">Transmembrane helix</keyword>
<dbReference type="Proteomes" id="UP001642484">
    <property type="component" value="Unassembled WGS sequence"/>
</dbReference>
<comment type="caution">
    <text evidence="3">The sequence shown here is derived from an EMBL/GenBank/DDBJ whole genome shotgun (WGS) entry which is preliminary data.</text>
</comment>
<evidence type="ECO:0008006" key="5">
    <source>
        <dbReference type="Google" id="ProtNLM"/>
    </source>
</evidence>
<evidence type="ECO:0000313" key="3">
    <source>
        <dbReference type="EMBL" id="CAK9072569.1"/>
    </source>
</evidence>
<keyword evidence="4" id="KW-1185">Reference proteome</keyword>
<feature type="transmembrane region" description="Helical" evidence="2">
    <location>
        <begin position="201"/>
        <end position="223"/>
    </location>
</feature>
<name>A0ABP0P9X0_9DINO</name>
<evidence type="ECO:0000256" key="2">
    <source>
        <dbReference type="SAM" id="Phobius"/>
    </source>
</evidence>
<reference evidence="3 4" key="1">
    <citation type="submission" date="2024-02" db="EMBL/GenBank/DDBJ databases">
        <authorList>
            <person name="Chen Y."/>
            <person name="Shah S."/>
            <person name="Dougan E. K."/>
            <person name="Thang M."/>
            <person name="Chan C."/>
        </authorList>
    </citation>
    <scope>NUCLEOTIDE SEQUENCE [LARGE SCALE GENOMIC DNA]</scope>
</reference>
<protein>
    <recommendedName>
        <fullName evidence="5">Ion transport domain-containing protein</fullName>
    </recommendedName>
</protein>
<keyword evidence="2" id="KW-0812">Transmembrane</keyword>
<proteinExistence type="predicted"/>
<keyword evidence="2" id="KW-0472">Membrane</keyword>
<organism evidence="3 4">
    <name type="scientific">Durusdinium trenchii</name>
    <dbReference type="NCBI Taxonomy" id="1381693"/>
    <lineage>
        <taxon>Eukaryota</taxon>
        <taxon>Sar</taxon>
        <taxon>Alveolata</taxon>
        <taxon>Dinophyceae</taxon>
        <taxon>Suessiales</taxon>
        <taxon>Symbiodiniaceae</taxon>
        <taxon>Durusdinium</taxon>
    </lineage>
</organism>
<evidence type="ECO:0000313" key="4">
    <source>
        <dbReference type="Proteomes" id="UP001642484"/>
    </source>
</evidence>
<sequence length="224" mass="24683">MIPSDRFDKSEERHESGDLGVEHEPELLNSVRTDQGDRVPPSGLNQLVQSGDPGWPGSSGAPSGYSSASLKDYATSVVPQHTVVFKRGSALSVPEPGAGDAAARARLQTTPRRKGKPMQAMDLKVAWQLQAREALTDPNAEMDPMMRLVTRTRADWIRELLEDPNSSNLAFAISWVFQLFVLLSISLDYTELIDPGRLDALSMIILNVIFDAFFFGEVMLRLLA</sequence>
<accession>A0ABP0P9X0</accession>